<dbReference type="Pfam" id="PF03466">
    <property type="entry name" value="LysR_substrate"/>
    <property type="match status" value="1"/>
</dbReference>
<name>A0A4Q7U3A4_9MICO</name>
<gene>
    <name evidence="6" type="ORF">EV139_0819</name>
</gene>
<dbReference type="GO" id="GO:0003700">
    <property type="term" value="F:DNA-binding transcription factor activity"/>
    <property type="evidence" value="ECO:0007669"/>
    <property type="project" value="InterPro"/>
</dbReference>
<comment type="caution">
    <text evidence="6">The sequence shown here is derived from an EMBL/GenBank/DDBJ whole genome shotgun (WGS) entry which is preliminary data.</text>
</comment>
<organism evidence="6 7">
    <name type="scientific">Leucobacter luti</name>
    <dbReference type="NCBI Taxonomy" id="340320"/>
    <lineage>
        <taxon>Bacteria</taxon>
        <taxon>Bacillati</taxon>
        <taxon>Actinomycetota</taxon>
        <taxon>Actinomycetes</taxon>
        <taxon>Micrococcales</taxon>
        <taxon>Microbacteriaceae</taxon>
        <taxon>Leucobacter</taxon>
    </lineage>
</organism>
<dbReference type="GO" id="GO:0003677">
    <property type="term" value="F:DNA binding"/>
    <property type="evidence" value="ECO:0007669"/>
    <property type="project" value="UniProtKB-KW"/>
</dbReference>
<dbReference type="Gene3D" id="1.10.10.10">
    <property type="entry name" value="Winged helix-like DNA-binding domain superfamily/Winged helix DNA-binding domain"/>
    <property type="match status" value="1"/>
</dbReference>
<dbReference type="PANTHER" id="PTHR30346:SF0">
    <property type="entry name" value="HCA OPERON TRANSCRIPTIONAL ACTIVATOR HCAR"/>
    <property type="match status" value="1"/>
</dbReference>
<dbReference type="SUPFAM" id="SSF53850">
    <property type="entry name" value="Periplasmic binding protein-like II"/>
    <property type="match status" value="1"/>
</dbReference>
<keyword evidence="3" id="KW-0238">DNA-binding</keyword>
<keyword evidence="7" id="KW-1185">Reference proteome</keyword>
<dbReference type="Proteomes" id="UP000291832">
    <property type="component" value="Unassembled WGS sequence"/>
</dbReference>
<sequence>MSARSGIPPFTLRQLAYFVAAADVGTITGAAEALHVSPSAMSDAITELETIVGERLCVRRRAHGLTLTPAGQQLMAHARQMLSEADELSRTMGSTADVLSGPIVIGCYPTLAPLILPPLLQEFARLHPAVELSILEATQDQLATALASGRVDLAFVYDMLVAGTPARSRLFELPPHVILPANHPLAEQPAVRLEEVIDEDLILLDAPPSSEHTLAVFAERGLRPRVRHRTASYEVVRTLVARGLGYGVLVSRVANSASYEGFPLVTKRIEPPVPPVAVEVIWSPDHPLPARTHALLAFARQVNWTGSGDHLASAAAAT</sequence>
<keyword evidence="4" id="KW-0804">Transcription</keyword>
<evidence type="ECO:0000256" key="1">
    <source>
        <dbReference type="ARBA" id="ARBA00009437"/>
    </source>
</evidence>
<dbReference type="SUPFAM" id="SSF46785">
    <property type="entry name" value="Winged helix' DNA-binding domain"/>
    <property type="match status" value="1"/>
</dbReference>
<dbReference type="GO" id="GO:0032993">
    <property type="term" value="C:protein-DNA complex"/>
    <property type="evidence" value="ECO:0007669"/>
    <property type="project" value="TreeGrafter"/>
</dbReference>
<reference evidence="6 7" key="1">
    <citation type="journal article" date="2015" name="Stand. Genomic Sci.">
        <title>Genomic Encyclopedia of Bacterial and Archaeal Type Strains, Phase III: the genomes of soil and plant-associated and newly described type strains.</title>
        <authorList>
            <person name="Whitman W.B."/>
            <person name="Woyke T."/>
            <person name="Klenk H.P."/>
            <person name="Zhou Y."/>
            <person name="Lilburn T.G."/>
            <person name="Beck B.J."/>
            <person name="De Vos P."/>
            <person name="Vandamme P."/>
            <person name="Eisen J.A."/>
            <person name="Garrity G."/>
            <person name="Hugenholtz P."/>
            <person name="Kyrpides N.C."/>
        </authorList>
    </citation>
    <scope>NUCLEOTIDE SEQUENCE [LARGE SCALE GENOMIC DNA]</scope>
    <source>
        <strain evidence="6 7">RF6</strain>
    </source>
</reference>
<dbReference type="InterPro" id="IPR036388">
    <property type="entry name" value="WH-like_DNA-bd_sf"/>
</dbReference>
<dbReference type="FunFam" id="1.10.10.10:FF:000001">
    <property type="entry name" value="LysR family transcriptional regulator"/>
    <property type="match status" value="1"/>
</dbReference>
<evidence type="ECO:0000256" key="2">
    <source>
        <dbReference type="ARBA" id="ARBA00023015"/>
    </source>
</evidence>
<dbReference type="PROSITE" id="PS50931">
    <property type="entry name" value="HTH_LYSR"/>
    <property type="match status" value="1"/>
</dbReference>
<dbReference type="InterPro" id="IPR036390">
    <property type="entry name" value="WH_DNA-bd_sf"/>
</dbReference>
<evidence type="ECO:0000256" key="4">
    <source>
        <dbReference type="ARBA" id="ARBA00023163"/>
    </source>
</evidence>
<accession>A0A4Q7U3A4</accession>
<dbReference type="InterPro" id="IPR000847">
    <property type="entry name" value="LysR_HTH_N"/>
</dbReference>
<keyword evidence="2" id="KW-0805">Transcription regulation</keyword>
<dbReference type="InterPro" id="IPR005119">
    <property type="entry name" value="LysR_subst-bd"/>
</dbReference>
<dbReference type="RefSeq" id="WP_130453050.1">
    <property type="nucleotide sequence ID" value="NZ_QYAG01000001.1"/>
</dbReference>
<dbReference type="PANTHER" id="PTHR30346">
    <property type="entry name" value="TRANSCRIPTIONAL DUAL REGULATOR HCAR-RELATED"/>
    <property type="match status" value="1"/>
</dbReference>
<comment type="similarity">
    <text evidence="1">Belongs to the LysR transcriptional regulatory family.</text>
</comment>
<dbReference type="Pfam" id="PF00126">
    <property type="entry name" value="HTH_1"/>
    <property type="match status" value="1"/>
</dbReference>
<dbReference type="AlphaFoldDB" id="A0A4Q7U3A4"/>
<evidence type="ECO:0000313" key="6">
    <source>
        <dbReference type="EMBL" id="RZT66692.1"/>
    </source>
</evidence>
<dbReference type="EMBL" id="SHKI01000003">
    <property type="protein sequence ID" value="RZT66692.1"/>
    <property type="molecule type" value="Genomic_DNA"/>
</dbReference>
<evidence type="ECO:0000259" key="5">
    <source>
        <dbReference type="PROSITE" id="PS50931"/>
    </source>
</evidence>
<proteinExistence type="inferred from homology"/>
<protein>
    <submittedName>
        <fullName evidence="6">LysR family transcriptional regulator</fullName>
    </submittedName>
</protein>
<feature type="domain" description="HTH lysR-type" evidence="5">
    <location>
        <begin position="10"/>
        <end position="68"/>
    </location>
</feature>
<dbReference type="Gene3D" id="3.40.190.10">
    <property type="entry name" value="Periplasmic binding protein-like II"/>
    <property type="match status" value="2"/>
</dbReference>
<evidence type="ECO:0000313" key="7">
    <source>
        <dbReference type="Proteomes" id="UP000291832"/>
    </source>
</evidence>
<dbReference type="OrthoDB" id="3461141at2"/>
<evidence type="ECO:0000256" key="3">
    <source>
        <dbReference type="ARBA" id="ARBA00023125"/>
    </source>
</evidence>